<feature type="transmembrane region" description="Helical" evidence="6">
    <location>
        <begin position="235"/>
        <end position="257"/>
    </location>
</feature>
<dbReference type="Pfam" id="PF12698">
    <property type="entry name" value="ABC2_membrane_3"/>
    <property type="match status" value="1"/>
</dbReference>
<protein>
    <submittedName>
        <fullName evidence="8">ABC transporter permease</fullName>
    </submittedName>
</protein>
<feature type="domain" description="ABC-2 type transporter transmembrane" evidence="7">
    <location>
        <begin position="21"/>
        <end position="404"/>
    </location>
</feature>
<organism evidence="8 9">
    <name type="scientific">Fodinibius salicampi</name>
    <dbReference type="NCBI Taxonomy" id="1920655"/>
    <lineage>
        <taxon>Bacteria</taxon>
        <taxon>Pseudomonadati</taxon>
        <taxon>Balneolota</taxon>
        <taxon>Balneolia</taxon>
        <taxon>Balneolales</taxon>
        <taxon>Balneolaceae</taxon>
        <taxon>Fodinibius</taxon>
    </lineage>
</organism>
<dbReference type="PANTHER" id="PTHR30294:SF29">
    <property type="entry name" value="MULTIDRUG ABC TRANSPORTER PERMEASE YBHS-RELATED"/>
    <property type="match status" value="1"/>
</dbReference>
<keyword evidence="9" id="KW-1185">Reference proteome</keyword>
<evidence type="ECO:0000259" key="7">
    <source>
        <dbReference type="Pfam" id="PF12698"/>
    </source>
</evidence>
<feature type="transmembrane region" description="Helical" evidence="6">
    <location>
        <begin position="179"/>
        <end position="203"/>
    </location>
</feature>
<evidence type="ECO:0000256" key="1">
    <source>
        <dbReference type="ARBA" id="ARBA00004651"/>
    </source>
</evidence>
<feature type="transmembrane region" description="Helical" evidence="6">
    <location>
        <begin position="355"/>
        <end position="377"/>
    </location>
</feature>
<evidence type="ECO:0000313" key="8">
    <source>
        <dbReference type="EMBL" id="MCW9711527.1"/>
    </source>
</evidence>
<dbReference type="InterPro" id="IPR013525">
    <property type="entry name" value="ABC2_TM"/>
</dbReference>
<accession>A0ABT3PUK8</accession>
<keyword evidence="2" id="KW-1003">Cell membrane</keyword>
<dbReference type="EMBL" id="JAJNDC010000001">
    <property type="protein sequence ID" value="MCW9711527.1"/>
    <property type="molecule type" value="Genomic_DNA"/>
</dbReference>
<evidence type="ECO:0000256" key="5">
    <source>
        <dbReference type="ARBA" id="ARBA00023136"/>
    </source>
</evidence>
<sequence length="429" mass="46905">MNIHQILLVLKREYLTRLRSKGFIVATILIPLGMIAFIGFVVGMAVWESEAEHTIGIVDQTEVIYPRLEKLNKARYQDFSSLSEDSLQSLTLNEAIDGYIILQEEHINLEESPEYVSSGAGGMSLQSSIRADLRQVIRDERISRANVSKDVQQVFQTEITLTTSKLTEEGEAKDDNTGFLTIVGVAMGFIIFGSVLGYGGMLTRSVIEEKTNRIIEVITSSVKPIELLLGKMGGVGALALTQLSIWIAALFGIGAMAGPAAGMLMGSDIMASASTAEAAPIDPSVFAIPEIEASLIIYFVLFFVLGYLLYSSLFAAVGSAVDSETDTQQFMFPIMIPVMIAYFIMFQAMENPDGTLSIVGSLIPFCTPIVMITRIAITDVPFWQISLSILLMVVTFAGTMWISAKIYSVGILSYGQSASFKELMKWIKQ</sequence>
<dbReference type="RefSeq" id="WP_265786813.1">
    <property type="nucleotide sequence ID" value="NZ_BAABRS010000001.1"/>
</dbReference>
<evidence type="ECO:0000256" key="4">
    <source>
        <dbReference type="ARBA" id="ARBA00022989"/>
    </source>
</evidence>
<proteinExistence type="predicted"/>
<keyword evidence="5 6" id="KW-0472">Membrane</keyword>
<feature type="transmembrane region" description="Helical" evidence="6">
    <location>
        <begin position="389"/>
        <end position="414"/>
    </location>
</feature>
<feature type="transmembrane region" description="Helical" evidence="6">
    <location>
        <begin position="21"/>
        <end position="47"/>
    </location>
</feature>
<keyword evidence="4 6" id="KW-1133">Transmembrane helix</keyword>
<comment type="subcellular location">
    <subcellularLocation>
        <location evidence="1">Cell membrane</location>
        <topology evidence="1">Multi-pass membrane protein</topology>
    </subcellularLocation>
</comment>
<evidence type="ECO:0000256" key="3">
    <source>
        <dbReference type="ARBA" id="ARBA00022692"/>
    </source>
</evidence>
<feature type="transmembrane region" description="Helical" evidence="6">
    <location>
        <begin position="295"/>
        <end position="318"/>
    </location>
</feature>
<dbReference type="Gene3D" id="3.40.190.10">
    <property type="entry name" value="Periplasmic binding protein-like II"/>
    <property type="match status" value="1"/>
</dbReference>
<dbReference type="PANTHER" id="PTHR30294">
    <property type="entry name" value="MEMBRANE COMPONENT OF ABC TRANSPORTER YHHJ-RELATED"/>
    <property type="match status" value="1"/>
</dbReference>
<gene>
    <name evidence="8" type="ORF">LQ318_01305</name>
</gene>
<comment type="caution">
    <text evidence="8">The sequence shown here is derived from an EMBL/GenBank/DDBJ whole genome shotgun (WGS) entry which is preliminary data.</text>
</comment>
<evidence type="ECO:0000256" key="2">
    <source>
        <dbReference type="ARBA" id="ARBA00022475"/>
    </source>
</evidence>
<keyword evidence="3 6" id="KW-0812">Transmembrane</keyword>
<dbReference type="InterPro" id="IPR051449">
    <property type="entry name" value="ABC-2_transporter_component"/>
</dbReference>
<dbReference type="SUPFAM" id="SSF53850">
    <property type="entry name" value="Periplasmic binding protein-like II"/>
    <property type="match status" value="1"/>
</dbReference>
<feature type="transmembrane region" description="Helical" evidence="6">
    <location>
        <begin position="330"/>
        <end position="349"/>
    </location>
</feature>
<reference evidence="8 9" key="1">
    <citation type="submission" date="2021-11" db="EMBL/GenBank/DDBJ databases">
        <title>Aliifidinibius sp. nov., a new bacterium isolated from saline soil.</title>
        <authorList>
            <person name="Galisteo C."/>
            <person name="De La Haba R."/>
            <person name="Sanchez-Porro C."/>
            <person name="Ventosa A."/>
        </authorList>
    </citation>
    <scope>NUCLEOTIDE SEQUENCE [LARGE SCALE GENOMIC DNA]</scope>
    <source>
        <strain evidence="8 9">KACC 190600</strain>
    </source>
</reference>
<name>A0ABT3PUK8_9BACT</name>
<evidence type="ECO:0000256" key="6">
    <source>
        <dbReference type="SAM" id="Phobius"/>
    </source>
</evidence>
<evidence type="ECO:0000313" key="9">
    <source>
        <dbReference type="Proteomes" id="UP001207337"/>
    </source>
</evidence>
<dbReference type="Proteomes" id="UP001207337">
    <property type="component" value="Unassembled WGS sequence"/>
</dbReference>